<gene>
    <name evidence="1" type="ORF">PLANPX_2944</name>
</gene>
<sequence>MAPRMSERGLTSPRFVSRWKGADPSAGGACFSAVFFSAALGLSRRA</sequence>
<accession>A0A5K7XBK7</accession>
<evidence type="ECO:0000313" key="2">
    <source>
        <dbReference type="Proteomes" id="UP000326837"/>
    </source>
</evidence>
<organism evidence="1 2">
    <name type="scientific">Lacipirellula parvula</name>
    <dbReference type="NCBI Taxonomy" id="2650471"/>
    <lineage>
        <taxon>Bacteria</taxon>
        <taxon>Pseudomonadati</taxon>
        <taxon>Planctomycetota</taxon>
        <taxon>Planctomycetia</taxon>
        <taxon>Pirellulales</taxon>
        <taxon>Lacipirellulaceae</taxon>
        <taxon>Lacipirellula</taxon>
    </lineage>
</organism>
<dbReference type="KEGG" id="lpav:PLANPX_2944"/>
<reference evidence="2" key="1">
    <citation type="submission" date="2019-10" db="EMBL/GenBank/DDBJ databases">
        <title>Lacipirellula parvula gen. nov., sp. nov., representing a lineage of planctomycetes widespread in freshwater anoxic habitats, and description of the family Lacipirellulaceae.</title>
        <authorList>
            <person name="Dedysh S.N."/>
            <person name="Kulichevskaya I.S."/>
            <person name="Beletsky A.V."/>
            <person name="Rakitin A.L."/>
            <person name="Mardanov A.V."/>
            <person name="Ivanova A.A."/>
            <person name="Saltykova V.X."/>
            <person name="Rijpstra W.I.C."/>
            <person name="Sinninghe Damste J.S."/>
            <person name="Ravin N.V."/>
        </authorList>
    </citation>
    <scope>NUCLEOTIDE SEQUENCE [LARGE SCALE GENOMIC DNA]</scope>
    <source>
        <strain evidence="2">PX69</strain>
    </source>
</reference>
<name>A0A5K7XBK7_9BACT</name>
<dbReference type="EMBL" id="AP021861">
    <property type="protein sequence ID" value="BBO33332.1"/>
    <property type="molecule type" value="Genomic_DNA"/>
</dbReference>
<proteinExistence type="predicted"/>
<evidence type="ECO:0000313" key="1">
    <source>
        <dbReference type="EMBL" id="BBO33332.1"/>
    </source>
</evidence>
<protein>
    <submittedName>
        <fullName evidence="1">Uncharacterized protein</fullName>
    </submittedName>
</protein>
<dbReference type="AlphaFoldDB" id="A0A5K7XBK7"/>
<keyword evidence="2" id="KW-1185">Reference proteome</keyword>
<dbReference type="Proteomes" id="UP000326837">
    <property type="component" value="Chromosome"/>
</dbReference>